<dbReference type="GO" id="GO:0051213">
    <property type="term" value="F:dioxygenase activity"/>
    <property type="evidence" value="ECO:0007669"/>
    <property type="project" value="UniProtKB-KW"/>
</dbReference>
<dbReference type="CDD" id="cd09817">
    <property type="entry name" value="linoleate_diol_synthase_like"/>
    <property type="match status" value="1"/>
</dbReference>
<dbReference type="GO" id="GO:0016705">
    <property type="term" value="F:oxidoreductase activity, acting on paired donors, with incorporation or reduction of molecular oxygen"/>
    <property type="evidence" value="ECO:0007669"/>
    <property type="project" value="InterPro"/>
</dbReference>
<dbReference type="GO" id="GO:0005506">
    <property type="term" value="F:iron ion binding"/>
    <property type="evidence" value="ECO:0007669"/>
    <property type="project" value="InterPro"/>
</dbReference>
<reference evidence="7" key="1">
    <citation type="submission" date="2022-07" db="EMBL/GenBank/DDBJ databases">
        <title>The genome of Lyophyllum shimeji provides insight into the initial evolution of ectomycorrhizal fungal genome.</title>
        <authorList>
            <person name="Kobayashi Y."/>
            <person name="Shibata T."/>
            <person name="Hirakawa H."/>
            <person name="Shigenobu S."/>
            <person name="Nishiyama T."/>
            <person name="Yamada A."/>
            <person name="Hasebe M."/>
            <person name="Kawaguchi M."/>
        </authorList>
    </citation>
    <scope>NUCLEOTIDE SEQUENCE</scope>
    <source>
        <strain evidence="7">AT787</strain>
    </source>
</reference>
<keyword evidence="1 6" id="KW-0349">Heme</keyword>
<evidence type="ECO:0000256" key="2">
    <source>
        <dbReference type="ARBA" id="ARBA00022723"/>
    </source>
</evidence>
<dbReference type="InterPro" id="IPR037120">
    <property type="entry name" value="Haem_peroxidase_sf_animal"/>
</dbReference>
<dbReference type="InterPro" id="IPR034812">
    <property type="entry name" value="Ppo-like_N"/>
</dbReference>
<protein>
    <submittedName>
        <fullName evidence="7">Animal haem peroxidase</fullName>
    </submittedName>
</protein>
<dbReference type="AlphaFoldDB" id="A0A9P3PS83"/>
<dbReference type="InterPro" id="IPR010255">
    <property type="entry name" value="Haem_peroxidase_sf"/>
</dbReference>
<dbReference type="Gene3D" id="1.10.630.10">
    <property type="entry name" value="Cytochrome P450"/>
    <property type="match status" value="1"/>
</dbReference>
<keyword evidence="4" id="KW-0560">Oxidoreductase</keyword>
<keyword evidence="3" id="KW-0223">Dioxygenase</keyword>
<dbReference type="PANTHER" id="PTHR11903:SF37">
    <property type="entry name" value="PSI-PRODUCING OXYGENASE A"/>
    <property type="match status" value="1"/>
</dbReference>
<keyword evidence="7" id="KW-0575">Peroxidase</keyword>
<dbReference type="SUPFAM" id="SSF48264">
    <property type="entry name" value="Cytochrome P450"/>
    <property type="match status" value="1"/>
</dbReference>
<dbReference type="InterPro" id="IPR019791">
    <property type="entry name" value="Haem_peroxidase_animal"/>
</dbReference>
<keyword evidence="8" id="KW-1185">Reference proteome</keyword>
<dbReference type="Gene3D" id="1.10.640.10">
    <property type="entry name" value="Haem peroxidase domain superfamily, animal type"/>
    <property type="match status" value="1"/>
</dbReference>
<evidence type="ECO:0000256" key="3">
    <source>
        <dbReference type="ARBA" id="ARBA00022964"/>
    </source>
</evidence>
<proteinExistence type="predicted"/>
<dbReference type="Proteomes" id="UP001063166">
    <property type="component" value="Unassembled WGS sequence"/>
</dbReference>
<evidence type="ECO:0000313" key="7">
    <source>
        <dbReference type="EMBL" id="GLB41098.1"/>
    </source>
</evidence>
<keyword evidence="5 6" id="KW-0408">Iron</keyword>
<comment type="caution">
    <text evidence="7">The sequence shown here is derived from an EMBL/GenBank/DDBJ whole genome shotgun (WGS) entry which is preliminary data.</text>
</comment>
<sequence length="1077" mass="120970">MAKFLEAFAKSVADHLDFYTERNDPYYTDGGHIRTNVFGQRVQEVTALIAKPAFKPSDLPAYLDAIRNQSNVGLDDRQLLLEKVLVLMSRLPPDISRKIQEYVIALLYNDLPHPPSSYIGPYDFRAPVTAPPLVKYAFRSADGSNYNPLFPSLGKAGMPYARSVPAIKTVPKHVLPDSGLVFDTLLCREEFTEHPGGISSLFFAFADLVIHSIFDTDPHDWSINRASSYLDLSILYGSSESQVNQVRRKDGTGKLWDDVFADGRLLHMPPATCALLVLMNRNHNYIAEKLLNINENGNFAWPPKNDEQRRLQDDEIFHRTRLVNCGFFMNIILGDYVGAILALPLDGRDWRLDPLMNMRQPDHAVSPRGEGNVVSIEFNLLYRWHATLSEEDAAWTTAMFKEAFPGKDLSKITIKDFKDAAHKLLIPDADVKKWTFGGLERQPNGRFKDDDLARIIQDATGRSSAAFSSGVPGALRIVEILAIEQSRSWGTCSLNEFRKFLGLKPYKSFKEWNPDTRIHTAAAALYKDIDNLELHVGLQAEQCKEPGPGAGLCPGYTISRAILADAVALTRGDRYLTTEFTPYNCTAWGYNDCQYDHKDGSYGGLLTKLLFRTLPDHYPAGSTYAHFPFLVPDFLKDELMTRRPEVVDQYDWDPPSRPSPTVGIKSYDGVKQVLTDHSFLSAYNERLLTVSGKAMQAKVASDRDAALVALTHGRAIVEKLLPSTHGKHSPGTWAEYFKQETLSLIKDKSVCYRARNSKTLDIVQDVINLLPIHWISEEIIGLPLKTATNKDGTWYEQDVYKKFADVGRYVFLNFDPADDWHLHVDSVGTFSEVYEFIMHHLKNDHYYKDSAVESAHGQHFLRRVFKAFKDQDVPNEELSAYVFAAVVPTVAHFSQAIAHVVDFYLDKDKQRERAHIVELATSVGQNPDSVNKIMTYVREALRINAPVSGVYRTAGRDVSVPGYPTIQARERVFLSLVDASRDPAVFGDNPTSAAYDRTQRGLLGLGEHGLLSSAFFETTVPAILGTILGLKNIRRAANNSGKLAQFIETWHGSPRQLYIDTKGKVTPFPDSLFVEFD</sequence>
<dbReference type="GO" id="GO:0006631">
    <property type="term" value="P:fatty acid metabolic process"/>
    <property type="evidence" value="ECO:0007669"/>
    <property type="project" value="UniProtKB-ARBA"/>
</dbReference>
<dbReference type="GO" id="GO:0020037">
    <property type="term" value="F:heme binding"/>
    <property type="evidence" value="ECO:0007669"/>
    <property type="project" value="InterPro"/>
</dbReference>
<accession>A0A9P3PS83</accession>
<dbReference type="PROSITE" id="PS50292">
    <property type="entry name" value="PEROXIDASE_3"/>
    <property type="match status" value="1"/>
</dbReference>
<name>A0A9P3PS83_LYOSH</name>
<feature type="binding site" description="axial binding residue" evidence="6">
    <location>
        <position position="385"/>
    </location>
    <ligand>
        <name>heme b</name>
        <dbReference type="ChEBI" id="CHEBI:60344"/>
    </ligand>
    <ligandPart>
        <name>Fe</name>
        <dbReference type="ChEBI" id="CHEBI:18248"/>
    </ligandPart>
</feature>
<dbReference type="InterPro" id="IPR036396">
    <property type="entry name" value="Cyt_P450_sf"/>
</dbReference>
<evidence type="ECO:0000256" key="5">
    <source>
        <dbReference type="ARBA" id="ARBA00023004"/>
    </source>
</evidence>
<dbReference type="Pfam" id="PF03098">
    <property type="entry name" value="An_peroxidase"/>
    <property type="match status" value="1"/>
</dbReference>
<dbReference type="EMBL" id="BRPK01000009">
    <property type="protein sequence ID" value="GLB41098.1"/>
    <property type="molecule type" value="Genomic_DNA"/>
</dbReference>
<evidence type="ECO:0000256" key="1">
    <source>
        <dbReference type="ARBA" id="ARBA00022617"/>
    </source>
</evidence>
<dbReference type="SUPFAM" id="SSF48113">
    <property type="entry name" value="Heme-dependent peroxidases"/>
    <property type="match status" value="1"/>
</dbReference>
<dbReference type="OrthoDB" id="823504at2759"/>
<evidence type="ECO:0000256" key="4">
    <source>
        <dbReference type="ARBA" id="ARBA00023002"/>
    </source>
</evidence>
<evidence type="ECO:0000313" key="8">
    <source>
        <dbReference type="Proteomes" id="UP001063166"/>
    </source>
</evidence>
<dbReference type="GO" id="GO:0006979">
    <property type="term" value="P:response to oxidative stress"/>
    <property type="evidence" value="ECO:0007669"/>
    <property type="project" value="InterPro"/>
</dbReference>
<organism evidence="7 8">
    <name type="scientific">Lyophyllum shimeji</name>
    <name type="common">Hon-shimeji</name>
    <name type="synonym">Tricholoma shimeji</name>
    <dbReference type="NCBI Taxonomy" id="47721"/>
    <lineage>
        <taxon>Eukaryota</taxon>
        <taxon>Fungi</taxon>
        <taxon>Dikarya</taxon>
        <taxon>Basidiomycota</taxon>
        <taxon>Agaricomycotina</taxon>
        <taxon>Agaricomycetes</taxon>
        <taxon>Agaricomycetidae</taxon>
        <taxon>Agaricales</taxon>
        <taxon>Tricholomatineae</taxon>
        <taxon>Lyophyllaceae</taxon>
        <taxon>Lyophyllum</taxon>
    </lineage>
</organism>
<dbReference type="GO" id="GO:0004497">
    <property type="term" value="F:monooxygenase activity"/>
    <property type="evidence" value="ECO:0007669"/>
    <property type="project" value="InterPro"/>
</dbReference>
<dbReference type="GO" id="GO:0004601">
    <property type="term" value="F:peroxidase activity"/>
    <property type="evidence" value="ECO:0007669"/>
    <property type="project" value="UniProtKB-KW"/>
</dbReference>
<dbReference type="InterPro" id="IPR050783">
    <property type="entry name" value="Oxylipin_biosynth_metab"/>
</dbReference>
<gene>
    <name evidence="7" type="ORF">LshimejAT787_0903130</name>
</gene>
<dbReference type="PANTHER" id="PTHR11903">
    <property type="entry name" value="PROSTAGLANDIN G/H SYNTHASE"/>
    <property type="match status" value="1"/>
</dbReference>
<keyword evidence="2 6" id="KW-0479">Metal-binding</keyword>
<evidence type="ECO:0000256" key="6">
    <source>
        <dbReference type="PIRSR" id="PIRSR619791-2"/>
    </source>
</evidence>